<dbReference type="InterPro" id="IPR011990">
    <property type="entry name" value="TPR-like_helical_dom_sf"/>
</dbReference>
<dbReference type="Pfam" id="PF13432">
    <property type="entry name" value="TPR_16"/>
    <property type="match status" value="1"/>
</dbReference>
<dbReference type="PROSITE" id="PS51257">
    <property type="entry name" value="PROKAR_LIPOPROTEIN"/>
    <property type="match status" value="1"/>
</dbReference>
<protein>
    <submittedName>
        <fullName evidence="3">Peptidase_C39 like family protein</fullName>
    </submittedName>
</protein>
<feature type="chain" id="PRO_5011595606" evidence="1">
    <location>
        <begin position="22"/>
        <end position="342"/>
    </location>
</feature>
<dbReference type="Proteomes" id="UP000199556">
    <property type="component" value="Unassembled WGS sequence"/>
</dbReference>
<sequence length="342" mass="36641">MTGLRALIPIAVLLLAGCATAPQTRQLEQAPPRDLPTAVELEQVPFHPQSRYQCGPAALATVLQARGRAADPEALRGEIYVPGRRGSLQTEIRAAVRARGLVPYPLPPRLEALLTEVAAGEPVLVLQNLGLSALPRWHYAVVVGFDLERRRILLRSGTRRRHVTALSTFERTWQRGGGWGIVIRDPGSPPVSARPLPWLRAALELEETGQRRQALRAYAAAVTRWPGEPASWFALGNAFHALKRPAAAAAAYRRLIQNAPDTASAWNNLAHALQAAGCPETARQAAGCALMLAPEDPVYRQTRTALAAAGGGACAAPCPALPPCPVPVADEQDQAPYQSTAK</sequence>
<feature type="signal peptide" evidence="1">
    <location>
        <begin position="1"/>
        <end position="21"/>
    </location>
</feature>
<dbReference type="STRING" id="195064.SAMN05421721_10790"/>
<evidence type="ECO:0000313" key="3">
    <source>
        <dbReference type="EMBL" id="SFM49845.1"/>
    </source>
</evidence>
<proteinExistence type="predicted"/>
<dbReference type="SMART" id="SM00028">
    <property type="entry name" value="TPR"/>
    <property type="match status" value="3"/>
</dbReference>
<dbReference type="NCBIfam" id="NF033920">
    <property type="entry name" value="C39_PA2778_fam"/>
    <property type="match status" value="1"/>
</dbReference>
<dbReference type="InterPro" id="IPR039564">
    <property type="entry name" value="Peptidase_C39-like"/>
</dbReference>
<dbReference type="InterPro" id="IPR039563">
    <property type="entry name" value="Peptidase_C39_single_dom"/>
</dbReference>
<dbReference type="AlphaFoldDB" id="A0A1I4RCA3"/>
<dbReference type="Pfam" id="PF13529">
    <property type="entry name" value="Peptidase_C39_2"/>
    <property type="match status" value="1"/>
</dbReference>
<dbReference type="CDD" id="cd02549">
    <property type="entry name" value="Peptidase_C39A"/>
    <property type="match status" value="1"/>
</dbReference>
<name>A0A1I4RCA3_ECTMO</name>
<accession>A0A1I4RCA3</accession>
<keyword evidence="1" id="KW-0732">Signal</keyword>
<dbReference type="RefSeq" id="WP_177217614.1">
    <property type="nucleotide sequence ID" value="NZ_FOUO01000007.1"/>
</dbReference>
<organism evidence="3 4">
    <name type="scientific">Ectothiorhodospira mobilis</name>
    <dbReference type="NCBI Taxonomy" id="195064"/>
    <lineage>
        <taxon>Bacteria</taxon>
        <taxon>Pseudomonadati</taxon>
        <taxon>Pseudomonadota</taxon>
        <taxon>Gammaproteobacteria</taxon>
        <taxon>Chromatiales</taxon>
        <taxon>Ectothiorhodospiraceae</taxon>
        <taxon>Ectothiorhodospira</taxon>
    </lineage>
</organism>
<dbReference type="InterPro" id="IPR019734">
    <property type="entry name" value="TPR_rpt"/>
</dbReference>
<dbReference type="Gene3D" id="3.90.70.10">
    <property type="entry name" value="Cysteine proteinases"/>
    <property type="match status" value="1"/>
</dbReference>
<keyword evidence="4" id="KW-1185">Reference proteome</keyword>
<dbReference type="SUPFAM" id="SSF48452">
    <property type="entry name" value="TPR-like"/>
    <property type="match status" value="1"/>
</dbReference>
<dbReference type="Gene3D" id="1.25.40.10">
    <property type="entry name" value="Tetratricopeptide repeat domain"/>
    <property type="match status" value="1"/>
</dbReference>
<evidence type="ECO:0000259" key="2">
    <source>
        <dbReference type="Pfam" id="PF13529"/>
    </source>
</evidence>
<reference evidence="3" key="1">
    <citation type="submission" date="2016-10" db="EMBL/GenBank/DDBJ databases">
        <authorList>
            <person name="de Groot N.N."/>
        </authorList>
    </citation>
    <scope>NUCLEOTIDE SEQUENCE [LARGE SCALE GENOMIC DNA]</scope>
    <source>
        <strain evidence="3">DSM 4180</strain>
    </source>
</reference>
<evidence type="ECO:0000313" key="4">
    <source>
        <dbReference type="Proteomes" id="UP000199556"/>
    </source>
</evidence>
<feature type="domain" description="Peptidase C39-like" evidence="2">
    <location>
        <begin position="43"/>
        <end position="152"/>
    </location>
</feature>
<gene>
    <name evidence="3" type="ORF">SAMN05421721_10790</name>
</gene>
<dbReference type="EMBL" id="FOUO01000007">
    <property type="protein sequence ID" value="SFM49845.1"/>
    <property type="molecule type" value="Genomic_DNA"/>
</dbReference>
<evidence type="ECO:0000256" key="1">
    <source>
        <dbReference type="SAM" id="SignalP"/>
    </source>
</evidence>